<feature type="binding site" evidence="12">
    <location>
        <position position="278"/>
    </location>
    <ligand>
        <name>[4Fe-4S] cluster</name>
        <dbReference type="ChEBI" id="CHEBI:49883"/>
        <label>2</label>
        <note>4Fe-4S-substrate</note>
    </ligand>
</feature>
<dbReference type="GO" id="GO:0061799">
    <property type="term" value="F:cyclic pyranopterin monophosphate synthase activity"/>
    <property type="evidence" value="ECO:0007669"/>
    <property type="project" value="TreeGrafter"/>
</dbReference>
<dbReference type="InterPro" id="IPR007197">
    <property type="entry name" value="rSAM"/>
</dbReference>
<feature type="binding site" evidence="12">
    <location>
        <position position="24"/>
    </location>
    <ligand>
        <name>[4Fe-4S] cluster</name>
        <dbReference type="ChEBI" id="CHEBI:49883"/>
        <label>1</label>
        <note>4Fe-4S-S-AdoMet</note>
    </ligand>
</feature>
<evidence type="ECO:0000256" key="5">
    <source>
        <dbReference type="ARBA" id="ARBA00022741"/>
    </source>
</evidence>
<evidence type="ECO:0000256" key="11">
    <source>
        <dbReference type="ARBA" id="ARBA00048697"/>
    </source>
</evidence>
<dbReference type="NCBIfam" id="TIGR02666">
    <property type="entry name" value="moaA"/>
    <property type="match status" value="1"/>
</dbReference>
<dbReference type="InterPro" id="IPR040064">
    <property type="entry name" value="MoaA-like"/>
</dbReference>
<dbReference type="SFLD" id="SFLDS00029">
    <property type="entry name" value="Radical_SAM"/>
    <property type="match status" value="1"/>
</dbReference>
<organism evidence="15 16">
    <name type="scientific">Paenibacillus rhizosphaerae</name>
    <dbReference type="NCBI Taxonomy" id="297318"/>
    <lineage>
        <taxon>Bacteria</taxon>
        <taxon>Bacillati</taxon>
        <taxon>Bacillota</taxon>
        <taxon>Bacilli</taxon>
        <taxon>Bacillales</taxon>
        <taxon>Paenibacillaceae</taxon>
        <taxon>Paenibacillus</taxon>
    </lineage>
</organism>
<sequence length="339" mass="38187">MIMETHDQYNRILRDLRLSVTDRCNFRCRYCMPEEIFGKDYAFLSREHILSVEETVRITRIFTRLGARKIRITGGEPLLRKELPDMIREVSRIPGVEDVALTTNGSLLARHARTLREAGLMRVAVSLDALDDDTFLAMNGGKAKVAQVLEGIDAAAEAGLAVKVNMVVQKGVNEHALLPMVRYFRERGHILRMIEYMDVGNTNGWNWDQVVSKREMLERIHAEFPLAPADPNYEGEVASRFRFLDGQGEIGVISSVSDAFCSTCTRGRLSADGMFYTCLFATKGHDLREWLRSGATDDEIAEHIMAIWEGRHDRYSLDRGKAGTGTGREAKVEMSRIGG</sequence>
<evidence type="ECO:0000256" key="1">
    <source>
        <dbReference type="ARBA" id="ARBA00012167"/>
    </source>
</evidence>
<evidence type="ECO:0000313" key="16">
    <source>
        <dbReference type="Proteomes" id="UP000187172"/>
    </source>
</evidence>
<proteinExistence type="inferred from homology"/>
<dbReference type="HAMAP" id="MF_01225_B">
    <property type="entry name" value="MoaA_B"/>
    <property type="match status" value="1"/>
</dbReference>
<dbReference type="UniPathway" id="UPA00344"/>
<comment type="caution">
    <text evidence="15">The sequence shown here is derived from an EMBL/GenBank/DDBJ whole genome shotgun (WGS) entry which is preliminary data.</text>
</comment>
<dbReference type="InterPro" id="IPR050105">
    <property type="entry name" value="MoCo_biosynth_MoaA/MoaC"/>
</dbReference>
<keyword evidence="8 12" id="KW-0342">GTP-binding</keyword>
<feature type="binding site" evidence="12">
    <location>
        <position position="126"/>
    </location>
    <ligand>
        <name>S-adenosyl-L-methionine</name>
        <dbReference type="ChEBI" id="CHEBI:59789"/>
    </ligand>
</feature>
<dbReference type="InterPro" id="IPR000385">
    <property type="entry name" value="MoaA_NifB_PqqE_Fe-S-bd_CS"/>
</dbReference>
<evidence type="ECO:0000256" key="13">
    <source>
        <dbReference type="SAM" id="MobiDB-lite"/>
    </source>
</evidence>
<dbReference type="Proteomes" id="UP000187172">
    <property type="component" value="Unassembled WGS sequence"/>
</dbReference>
<feature type="binding site" evidence="12">
    <location>
        <position position="261"/>
    </location>
    <ligand>
        <name>[4Fe-4S] cluster</name>
        <dbReference type="ChEBI" id="CHEBI:49883"/>
        <label>2</label>
        <note>4Fe-4S-substrate</note>
    </ligand>
</feature>
<protein>
    <recommendedName>
        <fullName evidence="1 12">GTP 3',8-cyclase</fullName>
        <ecNumber evidence="1 12">4.1.99.22</ecNumber>
    </recommendedName>
    <alternativeName>
        <fullName evidence="12">Molybdenum cofactor biosynthesis protein A</fullName>
    </alternativeName>
</protein>
<feature type="binding site" evidence="12">
    <location>
        <position position="264"/>
    </location>
    <ligand>
        <name>[4Fe-4S] cluster</name>
        <dbReference type="ChEBI" id="CHEBI:49883"/>
        <label>2</label>
        <note>4Fe-4S-substrate</note>
    </ligand>
</feature>
<feature type="binding site" evidence="12">
    <location>
        <position position="71"/>
    </location>
    <ligand>
        <name>GTP</name>
        <dbReference type="ChEBI" id="CHEBI:37565"/>
    </ligand>
</feature>
<dbReference type="Pfam" id="PF06463">
    <property type="entry name" value="Mob_synth_C"/>
    <property type="match status" value="1"/>
</dbReference>
<dbReference type="SFLD" id="SFLDG01386">
    <property type="entry name" value="main_SPASM_domain-containing"/>
    <property type="match status" value="1"/>
</dbReference>
<gene>
    <name evidence="12" type="primary">moaA</name>
    <name evidence="15" type="ORF">BK138_25760</name>
</gene>
<dbReference type="InterPro" id="IPR013483">
    <property type="entry name" value="MoaA"/>
</dbReference>
<dbReference type="PANTHER" id="PTHR22960">
    <property type="entry name" value="MOLYBDOPTERIN COFACTOR SYNTHESIS PROTEIN A"/>
    <property type="match status" value="1"/>
</dbReference>
<keyword evidence="9 12" id="KW-0501">Molybdenum cofactor biosynthesis</keyword>
<evidence type="ECO:0000259" key="14">
    <source>
        <dbReference type="PROSITE" id="PS51918"/>
    </source>
</evidence>
<comment type="cofactor">
    <cofactor evidence="12">
        <name>[4Fe-4S] cluster</name>
        <dbReference type="ChEBI" id="CHEBI:49883"/>
    </cofactor>
    <text evidence="12">Binds 2 [4Fe-4S] clusters. Binds 1 [4Fe-4S] cluster coordinated with 3 cysteines and an exchangeable S-adenosyl-L-methionine and 1 [4Fe-4S] cluster coordinated with 3 cysteines and the GTP-derived substrate.</text>
</comment>
<dbReference type="EMBL" id="MRTP01000009">
    <property type="protein sequence ID" value="OMF51661.1"/>
    <property type="molecule type" value="Genomic_DNA"/>
</dbReference>
<feature type="binding site" evidence="12">
    <location>
        <position position="102"/>
    </location>
    <ligand>
        <name>GTP</name>
        <dbReference type="ChEBI" id="CHEBI:37565"/>
    </ligand>
</feature>
<dbReference type="PANTHER" id="PTHR22960:SF0">
    <property type="entry name" value="MOLYBDENUM COFACTOR BIOSYNTHESIS PROTEIN 1"/>
    <property type="match status" value="1"/>
</dbReference>
<dbReference type="GO" id="GO:0046872">
    <property type="term" value="F:metal ion binding"/>
    <property type="evidence" value="ECO:0007669"/>
    <property type="project" value="UniProtKB-KW"/>
</dbReference>
<dbReference type="SMART" id="SM00729">
    <property type="entry name" value="Elp3"/>
    <property type="match status" value="1"/>
</dbReference>
<name>A0A1R1EIL8_9BACL</name>
<keyword evidence="4 12" id="KW-0479">Metal-binding</keyword>
<dbReference type="InterPro" id="IPR013785">
    <property type="entry name" value="Aldolase_TIM"/>
</dbReference>
<feature type="binding site" evidence="12">
    <location>
        <position position="31"/>
    </location>
    <ligand>
        <name>[4Fe-4S] cluster</name>
        <dbReference type="ChEBI" id="CHEBI:49883"/>
        <label>1</label>
        <note>4Fe-4S-S-AdoMet</note>
    </ligand>
</feature>
<feature type="compositionally biased region" description="Basic and acidic residues" evidence="13">
    <location>
        <begin position="328"/>
        <end position="339"/>
    </location>
</feature>
<dbReference type="InterPro" id="IPR010505">
    <property type="entry name" value="MoaA_twitch"/>
</dbReference>
<dbReference type="CDD" id="cd21117">
    <property type="entry name" value="Twitch_MoaA"/>
    <property type="match status" value="1"/>
</dbReference>
<evidence type="ECO:0000256" key="4">
    <source>
        <dbReference type="ARBA" id="ARBA00022723"/>
    </source>
</evidence>
<keyword evidence="3 12" id="KW-0949">S-adenosyl-L-methionine</keyword>
<feature type="binding site" evidence="12">
    <location>
        <position position="30"/>
    </location>
    <ligand>
        <name>S-adenosyl-L-methionine</name>
        <dbReference type="ChEBI" id="CHEBI:59789"/>
    </ligand>
</feature>
<dbReference type="SUPFAM" id="SSF102114">
    <property type="entry name" value="Radical SAM enzymes"/>
    <property type="match status" value="1"/>
</dbReference>
<feature type="binding site" evidence="12">
    <location>
        <position position="17"/>
    </location>
    <ligand>
        <name>GTP</name>
        <dbReference type="ChEBI" id="CHEBI:37565"/>
    </ligand>
</feature>
<feature type="binding site" evidence="12">
    <location>
        <position position="28"/>
    </location>
    <ligand>
        <name>[4Fe-4S] cluster</name>
        <dbReference type="ChEBI" id="CHEBI:49883"/>
        <label>1</label>
        <note>4Fe-4S-S-AdoMet</note>
    </ligand>
</feature>
<dbReference type="Pfam" id="PF04055">
    <property type="entry name" value="Radical_SAM"/>
    <property type="match status" value="1"/>
</dbReference>
<evidence type="ECO:0000256" key="7">
    <source>
        <dbReference type="ARBA" id="ARBA00023014"/>
    </source>
</evidence>
<feature type="binding site" evidence="12">
    <location>
        <position position="75"/>
    </location>
    <ligand>
        <name>S-adenosyl-L-methionine</name>
        <dbReference type="ChEBI" id="CHEBI:59789"/>
    </ligand>
</feature>
<keyword evidence="10 12" id="KW-0456">Lyase</keyword>
<feature type="domain" description="Radical SAM core" evidence="14">
    <location>
        <begin position="8"/>
        <end position="227"/>
    </location>
</feature>
<evidence type="ECO:0000256" key="8">
    <source>
        <dbReference type="ARBA" id="ARBA00023134"/>
    </source>
</evidence>
<evidence type="ECO:0000256" key="2">
    <source>
        <dbReference type="ARBA" id="ARBA00022485"/>
    </source>
</evidence>
<dbReference type="GO" id="GO:0051539">
    <property type="term" value="F:4 iron, 4 sulfur cluster binding"/>
    <property type="evidence" value="ECO:0007669"/>
    <property type="project" value="UniProtKB-UniRule"/>
</dbReference>
<dbReference type="GO" id="GO:0006777">
    <property type="term" value="P:Mo-molybdopterin cofactor biosynthetic process"/>
    <property type="evidence" value="ECO:0007669"/>
    <property type="project" value="UniProtKB-UniRule"/>
</dbReference>
<accession>A0A1R1EIL8</accession>
<comment type="subunit">
    <text evidence="12">Monomer and homodimer.</text>
</comment>
<keyword evidence="7 12" id="KW-0411">Iron-sulfur</keyword>
<keyword evidence="16" id="KW-1185">Reference proteome</keyword>
<keyword evidence="6 12" id="KW-0408">Iron</keyword>
<keyword evidence="5 12" id="KW-0547">Nucleotide-binding</keyword>
<dbReference type="Gene3D" id="3.20.20.70">
    <property type="entry name" value="Aldolase class I"/>
    <property type="match status" value="1"/>
</dbReference>
<dbReference type="CDD" id="cd01335">
    <property type="entry name" value="Radical_SAM"/>
    <property type="match status" value="1"/>
</dbReference>
<comment type="catalytic activity">
    <reaction evidence="11 12">
        <text>GTP + AH2 + S-adenosyl-L-methionine = (8S)-3',8-cyclo-7,8-dihydroguanosine 5'-triphosphate + 5'-deoxyadenosine + L-methionine + A + H(+)</text>
        <dbReference type="Rhea" id="RHEA:49576"/>
        <dbReference type="ChEBI" id="CHEBI:13193"/>
        <dbReference type="ChEBI" id="CHEBI:15378"/>
        <dbReference type="ChEBI" id="CHEBI:17319"/>
        <dbReference type="ChEBI" id="CHEBI:17499"/>
        <dbReference type="ChEBI" id="CHEBI:37565"/>
        <dbReference type="ChEBI" id="CHEBI:57844"/>
        <dbReference type="ChEBI" id="CHEBI:59789"/>
        <dbReference type="ChEBI" id="CHEBI:131766"/>
        <dbReference type="EC" id="4.1.99.22"/>
    </reaction>
</comment>
<evidence type="ECO:0000256" key="10">
    <source>
        <dbReference type="ARBA" id="ARBA00023239"/>
    </source>
</evidence>
<evidence type="ECO:0000256" key="6">
    <source>
        <dbReference type="ARBA" id="ARBA00023004"/>
    </source>
</evidence>
<dbReference type="AlphaFoldDB" id="A0A1R1EIL8"/>
<keyword evidence="2 12" id="KW-0004">4Fe-4S</keyword>
<dbReference type="InterPro" id="IPR058240">
    <property type="entry name" value="rSAM_sf"/>
</dbReference>
<reference evidence="15 16" key="1">
    <citation type="submission" date="2016-11" db="EMBL/GenBank/DDBJ databases">
        <title>Paenibacillus species isolates.</title>
        <authorList>
            <person name="Beno S.M."/>
        </authorList>
    </citation>
    <scope>NUCLEOTIDE SEQUENCE [LARGE SCALE GENOMIC DNA]</scope>
    <source>
        <strain evidence="15 16">FSL R5-0378</strain>
    </source>
</reference>
<dbReference type="STRING" id="297318.BK138_25760"/>
<dbReference type="PROSITE" id="PS01305">
    <property type="entry name" value="MOAA_NIFB_PQQE"/>
    <property type="match status" value="1"/>
</dbReference>
<evidence type="ECO:0000256" key="12">
    <source>
        <dbReference type="HAMAP-Rule" id="MF_01225"/>
    </source>
</evidence>
<dbReference type="EC" id="4.1.99.22" evidence="1 12"/>
<dbReference type="PROSITE" id="PS51918">
    <property type="entry name" value="RADICAL_SAM"/>
    <property type="match status" value="1"/>
</dbReference>
<dbReference type="SFLD" id="SFLDG01067">
    <property type="entry name" value="SPASM/twitch_domain_containing"/>
    <property type="match status" value="1"/>
</dbReference>
<feature type="binding site" evidence="12">
    <location>
        <position position="197"/>
    </location>
    <ligand>
        <name>S-adenosyl-L-methionine</name>
        <dbReference type="ChEBI" id="CHEBI:59789"/>
    </ligand>
</feature>
<dbReference type="SFLD" id="SFLDG01383">
    <property type="entry name" value="cyclic_pyranopterin_phosphate"/>
    <property type="match status" value="1"/>
</dbReference>
<evidence type="ECO:0000313" key="15">
    <source>
        <dbReference type="EMBL" id="OMF51661.1"/>
    </source>
</evidence>
<comment type="function">
    <text evidence="12">Catalyzes the cyclization of GTP to (8S)-3',8-cyclo-7,8-dihydroguanosine 5'-triphosphate.</text>
</comment>
<dbReference type="GO" id="GO:0061798">
    <property type="term" value="F:GTP 3',8'-cyclase activity"/>
    <property type="evidence" value="ECO:0007669"/>
    <property type="project" value="UniProtKB-UniRule"/>
</dbReference>
<dbReference type="InterPro" id="IPR006638">
    <property type="entry name" value="Elp3/MiaA/NifB-like_rSAM"/>
</dbReference>
<feature type="binding site" evidence="12">
    <location>
        <begin position="266"/>
        <end position="268"/>
    </location>
    <ligand>
        <name>GTP</name>
        <dbReference type="ChEBI" id="CHEBI:37565"/>
    </ligand>
</feature>
<feature type="binding site" evidence="12">
    <location>
        <position position="163"/>
    </location>
    <ligand>
        <name>GTP</name>
        <dbReference type="ChEBI" id="CHEBI:37565"/>
    </ligand>
</feature>
<feature type="region of interest" description="Disordered" evidence="13">
    <location>
        <begin position="319"/>
        <end position="339"/>
    </location>
</feature>
<evidence type="ECO:0000256" key="9">
    <source>
        <dbReference type="ARBA" id="ARBA00023150"/>
    </source>
</evidence>
<dbReference type="GO" id="GO:1904047">
    <property type="term" value="F:S-adenosyl-L-methionine binding"/>
    <property type="evidence" value="ECO:0007669"/>
    <property type="project" value="UniProtKB-UniRule"/>
</dbReference>
<comment type="pathway">
    <text evidence="12">Cofactor biosynthesis; molybdopterin biosynthesis.</text>
</comment>
<comment type="similarity">
    <text evidence="12">Belongs to the radical SAM superfamily. MoaA family.</text>
</comment>
<dbReference type="GO" id="GO:0005525">
    <property type="term" value="F:GTP binding"/>
    <property type="evidence" value="ECO:0007669"/>
    <property type="project" value="UniProtKB-UniRule"/>
</dbReference>
<evidence type="ECO:0000256" key="3">
    <source>
        <dbReference type="ARBA" id="ARBA00022691"/>
    </source>
</evidence>